<comment type="similarity">
    <text evidence="2 11">Belongs to the shikimate kinase family.</text>
</comment>
<feature type="binding site" evidence="11">
    <location>
        <begin position="3"/>
        <end position="8"/>
    </location>
    <ligand>
        <name>ATP</name>
        <dbReference type="ChEBI" id="CHEBI:30616"/>
    </ligand>
</feature>
<feature type="binding site" evidence="11">
    <location>
        <position position="127"/>
    </location>
    <ligand>
        <name>substrate</name>
    </ligand>
</feature>
<evidence type="ECO:0000256" key="2">
    <source>
        <dbReference type="ARBA" id="ARBA00006997"/>
    </source>
</evidence>
<dbReference type="HAMAP" id="MF_00109">
    <property type="entry name" value="Shikimate_kinase"/>
    <property type="match status" value="1"/>
</dbReference>
<dbReference type="GO" id="GO:0005829">
    <property type="term" value="C:cytosol"/>
    <property type="evidence" value="ECO:0007669"/>
    <property type="project" value="TreeGrafter"/>
</dbReference>
<dbReference type="Proteomes" id="UP000500857">
    <property type="component" value="Chromosome"/>
</dbReference>
<proteinExistence type="inferred from homology"/>
<evidence type="ECO:0000313" key="12">
    <source>
        <dbReference type="EMBL" id="QIZ73699.1"/>
    </source>
</evidence>
<evidence type="ECO:0000256" key="6">
    <source>
        <dbReference type="ARBA" id="ARBA00022741"/>
    </source>
</evidence>
<gene>
    <name evidence="11" type="primary">aroK</name>
    <name evidence="12" type="ORF">HCG48_10765</name>
</gene>
<comment type="cofactor">
    <cofactor evidence="11">
        <name>Mg(2+)</name>
        <dbReference type="ChEBI" id="CHEBI:18420"/>
    </cofactor>
    <text evidence="11">Binds 1 Mg(2+) ion per subunit.</text>
</comment>
<evidence type="ECO:0000256" key="9">
    <source>
        <dbReference type="ARBA" id="ARBA00023141"/>
    </source>
</evidence>
<keyword evidence="6 11" id="KW-0547">Nucleotide-binding</keyword>
<comment type="caution">
    <text evidence="11">Lacks conserved residue(s) required for the propagation of feature annotation.</text>
</comment>
<keyword evidence="9 11" id="KW-0057">Aromatic amino acid biosynthesis</keyword>
<protein>
    <recommendedName>
        <fullName evidence="3 11">Shikimate kinase</fullName>
        <shortName evidence="11">SK</shortName>
        <ecNumber evidence="3 11">2.7.1.71</ecNumber>
    </recommendedName>
</protein>
<dbReference type="PANTHER" id="PTHR21087:SF16">
    <property type="entry name" value="SHIKIMATE KINASE 1, CHLOROPLASTIC"/>
    <property type="match status" value="1"/>
</dbReference>
<dbReference type="InterPro" id="IPR000623">
    <property type="entry name" value="Shikimate_kinase/TSH1"/>
</dbReference>
<keyword evidence="8 11" id="KW-0067">ATP-binding</keyword>
<feature type="binding site" evidence="11">
    <location>
        <position position="49"/>
    </location>
    <ligand>
        <name>substrate</name>
    </ligand>
</feature>
<feature type="binding site" evidence="11">
    <location>
        <position position="108"/>
    </location>
    <ligand>
        <name>ATP</name>
        <dbReference type="ChEBI" id="CHEBI:30616"/>
    </ligand>
</feature>
<dbReference type="InterPro" id="IPR023000">
    <property type="entry name" value="Shikimate_kinase_CS"/>
</dbReference>
<dbReference type="UniPathway" id="UPA00053">
    <property type="reaction ID" value="UER00088"/>
</dbReference>
<dbReference type="GO" id="GO:0005524">
    <property type="term" value="F:ATP binding"/>
    <property type="evidence" value="ECO:0007669"/>
    <property type="project" value="UniProtKB-UniRule"/>
</dbReference>
<evidence type="ECO:0000256" key="3">
    <source>
        <dbReference type="ARBA" id="ARBA00012154"/>
    </source>
</evidence>
<dbReference type="PRINTS" id="PR01100">
    <property type="entry name" value="SHIKIMTKNASE"/>
</dbReference>
<evidence type="ECO:0000313" key="13">
    <source>
        <dbReference type="Proteomes" id="UP000500857"/>
    </source>
</evidence>
<comment type="function">
    <text evidence="11">Catalyzes the specific phosphorylation of the 3-hydroxyl group of shikimic acid using ATP as a cosubstrate.</text>
</comment>
<keyword evidence="13" id="KW-1185">Reference proteome</keyword>
<feature type="binding site" evidence="11">
    <location>
        <position position="25"/>
    </location>
    <ligand>
        <name>substrate</name>
    </ligand>
</feature>
<dbReference type="PANTHER" id="PTHR21087">
    <property type="entry name" value="SHIKIMATE KINASE"/>
    <property type="match status" value="1"/>
</dbReference>
<evidence type="ECO:0000256" key="5">
    <source>
        <dbReference type="ARBA" id="ARBA00022679"/>
    </source>
</evidence>
<dbReference type="InterPro" id="IPR027417">
    <property type="entry name" value="P-loop_NTPase"/>
</dbReference>
<reference evidence="12 13" key="1">
    <citation type="submission" date="2020-04" db="EMBL/GenBank/DDBJ databases">
        <authorList>
            <person name="Basu S."/>
            <person name="Maruthanayagam V."/>
            <person name="Chakraborty S."/>
            <person name="Pramanik A."/>
            <person name="Mukherjee J."/>
            <person name="Brink B."/>
        </authorList>
    </citation>
    <scope>NUCLEOTIDE SEQUENCE [LARGE SCALE GENOMIC DNA]</scope>
    <source>
        <strain evidence="12 13">AP17</strain>
    </source>
</reference>
<dbReference type="Gene3D" id="3.40.50.300">
    <property type="entry name" value="P-loop containing nucleotide triphosphate hydrolases"/>
    <property type="match status" value="1"/>
</dbReference>
<dbReference type="Pfam" id="PF01202">
    <property type="entry name" value="SKI"/>
    <property type="match status" value="1"/>
</dbReference>
<dbReference type="GO" id="GO:0000287">
    <property type="term" value="F:magnesium ion binding"/>
    <property type="evidence" value="ECO:0007669"/>
    <property type="project" value="UniProtKB-UniRule"/>
</dbReference>
<dbReference type="KEGG" id="oxy:HCG48_10765"/>
<dbReference type="PROSITE" id="PS01128">
    <property type="entry name" value="SHIKIMATE_KINASE"/>
    <property type="match status" value="1"/>
</dbReference>
<comment type="pathway">
    <text evidence="1 11">Metabolic intermediate biosynthesis; chorismate biosynthesis; chorismate from D-erythrose 4-phosphate and phosphoenolpyruvate: step 5/7.</text>
</comment>
<keyword evidence="4 11" id="KW-0028">Amino-acid biosynthesis</keyword>
<name>A0A6H1U7T3_9CYAN</name>
<keyword evidence="7 11" id="KW-0418">Kinase</keyword>
<dbReference type="CDD" id="cd00464">
    <property type="entry name" value="SK"/>
    <property type="match status" value="1"/>
</dbReference>
<dbReference type="GO" id="GO:0009423">
    <property type="term" value="P:chorismate biosynthetic process"/>
    <property type="evidence" value="ECO:0007669"/>
    <property type="project" value="UniProtKB-UniRule"/>
</dbReference>
<dbReference type="EC" id="2.7.1.71" evidence="3 11"/>
<dbReference type="InterPro" id="IPR031322">
    <property type="entry name" value="Shikimate/glucono_kinase"/>
</dbReference>
<comment type="subcellular location">
    <subcellularLocation>
        <location evidence="11">Cytoplasm</location>
    </subcellularLocation>
</comment>
<evidence type="ECO:0000256" key="8">
    <source>
        <dbReference type="ARBA" id="ARBA00022840"/>
    </source>
</evidence>
<feature type="binding site" evidence="11">
    <location>
        <position position="71"/>
    </location>
    <ligand>
        <name>substrate</name>
    </ligand>
</feature>
<keyword evidence="11" id="KW-0460">Magnesium</keyword>
<evidence type="ECO:0000256" key="11">
    <source>
        <dbReference type="HAMAP-Rule" id="MF_00109"/>
    </source>
</evidence>
<evidence type="ECO:0000256" key="10">
    <source>
        <dbReference type="ARBA" id="ARBA00048567"/>
    </source>
</evidence>
<dbReference type="GO" id="GO:0004765">
    <property type="term" value="F:shikimate kinase activity"/>
    <property type="evidence" value="ECO:0007669"/>
    <property type="project" value="UniProtKB-UniRule"/>
</dbReference>
<dbReference type="AlphaFoldDB" id="A0A6H1U7T3"/>
<organism evidence="12 13">
    <name type="scientific">Oxynema aestuarii AP17</name>
    <dbReference type="NCBI Taxonomy" id="2064643"/>
    <lineage>
        <taxon>Bacteria</taxon>
        <taxon>Bacillati</taxon>
        <taxon>Cyanobacteriota</taxon>
        <taxon>Cyanophyceae</taxon>
        <taxon>Oscillatoriophycideae</taxon>
        <taxon>Oscillatoriales</taxon>
        <taxon>Oscillatoriaceae</taxon>
        <taxon>Oxynema</taxon>
        <taxon>Oxynema aestuarii</taxon>
    </lineage>
</organism>
<keyword evidence="11" id="KW-0963">Cytoplasm</keyword>
<evidence type="ECO:0000256" key="7">
    <source>
        <dbReference type="ARBA" id="ARBA00022777"/>
    </source>
</evidence>
<feature type="binding site" evidence="11">
    <location>
        <position position="7"/>
    </location>
    <ligand>
        <name>Mg(2+)</name>
        <dbReference type="ChEBI" id="CHEBI:18420"/>
    </ligand>
</feature>
<dbReference type="EMBL" id="CP051167">
    <property type="protein sequence ID" value="QIZ73699.1"/>
    <property type="molecule type" value="Genomic_DNA"/>
</dbReference>
<comment type="subunit">
    <text evidence="11">Monomer.</text>
</comment>
<evidence type="ECO:0000256" key="1">
    <source>
        <dbReference type="ARBA" id="ARBA00004842"/>
    </source>
</evidence>
<dbReference type="SUPFAM" id="SSF52540">
    <property type="entry name" value="P-loop containing nucleoside triphosphate hydrolases"/>
    <property type="match status" value="1"/>
</dbReference>
<sequence length="169" mass="18559">MMGSGKTTVGRLLARELGYQFFDTDELVEEVAGCSIAQIFADAGEAQFRQLESQVLEQLCAYQKLLVATGGGIVLSPKNWSYLHHGLVVWLDVSAEQLYRRLQGDSSRPLLQNPDPLATLRSLLASRQGLYAQADLRLVVGEGETPEAIVRRAIAEIPKCLKTTTVDLN</sequence>
<keyword evidence="11" id="KW-0479">Metal-binding</keyword>
<evidence type="ECO:0000256" key="4">
    <source>
        <dbReference type="ARBA" id="ARBA00022605"/>
    </source>
</evidence>
<keyword evidence="5 11" id="KW-0808">Transferase</keyword>
<dbReference type="GO" id="GO:0008652">
    <property type="term" value="P:amino acid biosynthetic process"/>
    <property type="evidence" value="ECO:0007669"/>
    <property type="project" value="UniProtKB-KW"/>
</dbReference>
<accession>A0A6H1U7T3</accession>
<dbReference type="GO" id="GO:0009073">
    <property type="term" value="P:aromatic amino acid family biosynthetic process"/>
    <property type="evidence" value="ECO:0007669"/>
    <property type="project" value="UniProtKB-KW"/>
</dbReference>
<comment type="catalytic activity">
    <reaction evidence="10 11">
        <text>shikimate + ATP = 3-phosphoshikimate + ADP + H(+)</text>
        <dbReference type="Rhea" id="RHEA:13121"/>
        <dbReference type="ChEBI" id="CHEBI:15378"/>
        <dbReference type="ChEBI" id="CHEBI:30616"/>
        <dbReference type="ChEBI" id="CHEBI:36208"/>
        <dbReference type="ChEBI" id="CHEBI:145989"/>
        <dbReference type="ChEBI" id="CHEBI:456216"/>
        <dbReference type="EC" id="2.7.1.71"/>
    </reaction>
</comment>